<proteinExistence type="predicted"/>
<evidence type="ECO:0000313" key="1">
    <source>
        <dbReference type="EMBL" id="GLB42845.1"/>
    </source>
</evidence>
<sequence>MAHAFGNDARCAKSPDDWTSEQLEAYNIAIREQNQSIFFDGALPDYHGPAGFIQYENRIQGLDPDSLSLMKHLDLLEDTRDEGGPDTGDLVEFVATLVRTLGYETEDALVQTYKAVPLVICGAPTPATADACLLDTNTKTIQLLIHEDKTHVKPYNEEAALVAQAIGAFQKNNRRRVDDMLLEPLNLQVIPGIIMLGSLPKFYKIPITAELDRCVRHGEWPTVKTTVLRHTPRLPGSTNSGMRTLDNREFLLRCFEGFKRYVLHPEQS</sequence>
<dbReference type="OrthoDB" id="3258141at2759"/>
<organism evidence="1 2">
    <name type="scientific">Lyophyllum shimeji</name>
    <name type="common">Hon-shimeji</name>
    <name type="synonym">Tricholoma shimeji</name>
    <dbReference type="NCBI Taxonomy" id="47721"/>
    <lineage>
        <taxon>Eukaryota</taxon>
        <taxon>Fungi</taxon>
        <taxon>Dikarya</taxon>
        <taxon>Basidiomycota</taxon>
        <taxon>Agaricomycotina</taxon>
        <taxon>Agaricomycetes</taxon>
        <taxon>Agaricomycetidae</taxon>
        <taxon>Agaricales</taxon>
        <taxon>Tricholomatineae</taxon>
        <taxon>Lyophyllaceae</taxon>
        <taxon>Lyophyllum</taxon>
    </lineage>
</organism>
<protein>
    <submittedName>
        <fullName evidence="1">Uncharacterized protein</fullName>
    </submittedName>
</protein>
<gene>
    <name evidence="1" type="ORF">LshimejAT787_1202940</name>
</gene>
<name>A0A9P3PVL5_LYOSH</name>
<keyword evidence="2" id="KW-1185">Reference proteome</keyword>
<dbReference type="AlphaFoldDB" id="A0A9P3PVL5"/>
<accession>A0A9P3PVL5</accession>
<reference evidence="1" key="1">
    <citation type="submission" date="2022-07" db="EMBL/GenBank/DDBJ databases">
        <title>The genome of Lyophyllum shimeji provides insight into the initial evolution of ectomycorrhizal fungal genome.</title>
        <authorList>
            <person name="Kobayashi Y."/>
            <person name="Shibata T."/>
            <person name="Hirakawa H."/>
            <person name="Shigenobu S."/>
            <person name="Nishiyama T."/>
            <person name="Yamada A."/>
            <person name="Hasebe M."/>
            <person name="Kawaguchi M."/>
        </authorList>
    </citation>
    <scope>NUCLEOTIDE SEQUENCE</scope>
    <source>
        <strain evidence="1">AT787</strain>
    </source>
</reference>
<comment type="caution">
    <text evidence="1">The sequence shown here is derived from an EMBL/GenBank/DDBJ whole genome shotgun (WGS) entry which is preliminary data.</text>
</comment>
<dbReference type="EMBL" id="BRPK01000012">
    <property type="protein sequence ID" value="GLB42845.1"/>
    <property type="molecule type" value="Genomic_DNA"/>
</dbReference>
<evidence type="ECO:0000313" key="2">
    <source>
        <dbReference type="Proteomes" id="UP001063166"/>
    </source>
</evidence>
<dbReference type="Proteomes" id="UP001063166">
    <property type="component" value="Unassembled WGS sequence"/>
</dbReference>